<comment type="caution">
    <text evidence="4">The sequence shown here is derived from an EMBL/GenBank/DDBJ whole genome shotgun (WGS) entry which is preliminary data.</text>
</comment>
<evidence type="ECO:0000256" key="2">
    <source>
        <dbReference type="ARBA" id="ARBA00022737"/>
    </source>
</evidence>
<proteinExistence type="predicted"/>
<accession>A0A0J7K4B9</accession>
<sequence>IRRLLGGSMKERDLDELSKRAGLQRRHAVDTTLMIHFFGKDGTNELRYEDFRRFMENLQHEILELEFHEFSKGHDTINELDFAKILLRYTYLEPDE</sequence>
<organism evidence="4 5">
    <name type="scientific">Lasius niger</name>
    <name type="common">Black garden ant</name>
    <dbReference type="NCBI Taxonomy" id="67767"/>
    <lineage>
        <taxon>Eukaryota</taxon>
        <taxon>Metazoa</taxon>
        <taxon>Ecdysozoa</taxon>
        <taxon>Arthropoda</taxon>
        <taxon>Hexapoda</taxon>
        <taxon>Insecta</taxon>
        <taxon>Pterygota</taxon>
        <taxon>Neoptera</taxon>
        <taxon>Endopterygota</taxon>
        <taxon>Hymenoptera</taxon>
        <taxon>Apocrita</taxon>
        <taxon>Aculeata</taxon>
        <taxon>Formicoidea</taxon>
        <taxon>Formicidae</taxon>
        <taxon>Formicinae</taxon>
        <taxon>Lasius</taxon>
        <taxon>Lasius</taxon>
    </lineage>
</organism>
<reference evidence="4 5" key="1">
    <citation type="submission" date="2015-04" db="EMBL/GenBank/DDBJ databases">
        <title>Lasius niger genome sequencing.</title>
        <authorList>
            <person name="Konorov E.A."/>
            <person name="Nikitin M.A."/>
            <person name="Kirill M.V."/>
            <person name="Chang P."/>
        </authorList>
    </citation>
    <scope>NUCLEOTIDE SEQUENCE [LARGE SCALE GENOMIC DNA]</scope>
    <source>
        <tissue evidence="4">Whole</tissue>
    </source>
</reference>
<dbReference type="Proteomes" id="UP000036403">
    <property type="component" value="Unassembled WGS sequence"/>
</dbReference>
<evidence type="ECO:0000313" key="5">
    <source>
        <dbReference type="Proteomes" id="UP000036403"/>
    </source>
</evidence>
<keyword evidence="2" id="KW-0677">Repeat</keyword>
<keyword evidence="3" id="KW-0472">Membrane</keyword>
<dbReference type="GO" id="GO:0005509">
    <property type="term" value="F:calcium ion binding"/>
    <property type="evidence" value="ECO:0007669"/>
    <property type="project" value="InterPro"/>
</dbReference>
<dbReference type="InterPro" id="IPR039800">
    <property type="entry name" value="MICU1/2/3"/>
</dbReference>
<feature type="non-terminal residue" evidence="4">
    <location>
        <position position="1"/>
    </location>
</feature>
<protein>
    <submittedName>
        <fullName evidence="4">Ef-hand domain-containing family member a2</fullName>
    </submittedName>
</protein>
<evidence type="ECO:0000256" key="3">
    <source>
        <dbReference type="ARBA" id="ARBA00023136"/>
    </source>
</evidence>
<keyword evidence="5" id="KW-1185">Reference proteome</keyword>
<dbReference type="GO" id="GO:0051560">
    <property type="term" value="P:mitochondrial calcium ion homeostasis"/>
    <property type="evidence" value="ECO:0007669"/>
    <property type="project" value="TreeGrafter"/>
</dbReference>
<dbReference type="PANTHER" id="PTHR12294">
    <property type="entry name" value="EF HAND DOMAIN FAMILY A1,A2-RELATED"/>
    <property type="match status" value="1"/>
</dbReference>
<evidence type="ECO:0000256" key="1">
    <source>
        <dbReference type="ARBA" id="ARBA00004273"/>
    </source>
</evidence>
<gene>
    <name evidence="4" type="ORF">RF55_16429</name>
</gene>
<dbReference type="PaxDb" id="67767-A0A0J7K4B9"/>
<dbReference type="SUPFAM" id="SSF47473">
    <property type="entry name" value="EF-hand"/>
    <property type="match status" value="1"/>
</dbReference>
<dbReference type="OrthoDB" id="5859791at2759"/>
<dbReference type="AlphaFoldDB" id="A0A0J7K4B9"/>
<dbReference type="EMBL" id="LBMM01014460">
    <property type="protein sequence ID" value="KMQ85172.1"/>
    <property type="molecule type" value="Genomic_DNA"/>
</dbReference>
<dbReference type="STRING" id="67767.A0A0J7K4B9"/>
<dbReference type="GO" id="GO:0036444">
    <property type="term" value="P:calcium import into the mitochondrion"/>
    <property type="evidence" value="ECO:0007669"/>
    <property type="project" value="TreeGrafter"/>
</dbReference>
<dbReference type="InterPro" id="IPR011992">
    <property type="entry name" value="EF-hand-dom_pair"/>
</dbReference>
<dbReference type="GO" id="GO:1990246">
    <property type="term" value="C:uniplex complex"/>
    <property type="evidence" value="ECO:0007669"/>
    <property type="project" value="TreeGrafter"/>
</dbReference>
<dbReference type="PANTHER" id="PTHR12294:SF13">
    <property type="entry name" value="MITOCHONDRIAL CALCIUM UPTAKE 3, ISOFORM D"/>
    <property type="match status" value="1"/>
</dbReference>
<comment type="subcellular location">
    <subcellularLocation>
        <location evidence="1">Mitochondrion inner membrane</location>
    </subcellularLocation>
</comment>
<evidence type="ECO:0000313" key="4">
    <source>
        <dbReference type="EMBL" id="KMQ85172.1"/>
    </source>
</evidence>
<name>A0A0J7K4B9_LASNI</name>